<feature type="non-terminal residue" evidence="2">
    <location>
        <position position="131"/>
    </location>
</feature>
<dbReference type="Proteomes" id="UP000673691">
    <property type="component" value="Unassembled WGS sequence"/>
</dbReference>
<evidence type="ECO:0000256" key="1">
    <source>
        <dbReference type="SAM" id="MobiDB-lite"/>
    </source>
</evidence>
<protein>
    <submittedName>
        <fullName evidence="2">Uncharacterized protein</fullName>
    </submittedName>
</protein>
<feature type="non-terminal residue" evidence="2">
    <location>
        <position position="1"/>
    </location>
</feature>
<dbReference type="AlphaFoldDB" id="A0A8H8A1C7"/>
<name>A0A8H8A1C7_9FUNG</name>
<organism evidence="2 3">
    <name type="scientific">Olpidium bornovanus</name>
    <dbReference type="NCBI Taxonomy" id="278681"/>
    <lineage>
        <taxon>Eukaryota</taxon>
        <taxon>Fungi</taxon>
        <taxon>Fungi incertae sedis</taxon>
        <taxon>Olpidiomycota</taxon>
        <taxon>Olpidiomycotina</taxon>
        <taxon>Olpidiomycetes</taxon>
        <taxon>Olpidiales</taxon>
        <taxon>Olpidiaceae</taxon>
        <taxon>Olpidium</taxon>
    </lineage>
</organism>
<comment type="caution">
    <text evidence="2">The sequence shown here is derived from an EMBL/GenBank/DDBJ whole genome shotgun (WGS) entry which is preliminary data.</text>
</comment>
<sequence length="131" mass="13950">RFPQVKRRTIFVSPVTPSAGPKADGAGSDAAEPNGDPCEGGSGGFRQFDWARLANKVPHYRGQPDYLPSSPTLVGRRGAYLADADSDTCEDICLEPTTPIESQPQQSSPGGLLTKEETRQFARDCLGGEGL</sequence>
<keyword evidence="3" id="KW-1185">Reference proteome</keyword>
<feature type="region of interest" description="Disordered" evidence="1">
    <location>
        <begin position="1"/>
        <end position="44"/>
    </location>
</feature>
<feature type="compositionally biased region" description="Polar residues" evidence="1">
    <location>
        <begin position="99"/>
        <end position="109"/>
    </location>
</feature>
<evidence type="ECO:0000313" key="2">
    <source>
        <dbReference type="EMBL" id="KAG5463189.1"/>
    </source>
</evidence>
<evidence type="ECO:0000313" key="3">
    <source>
        <dbReference type="Proteomes" id="UP000673691"/>
    </source>
</evidence>
<reference evidence="2 3" key="1">
    <citation type="journal article" name="Sci. Rep.">
        <title>Genome-scale phylogenetic analyses confirm Olpidium as the closest living zoosporic fungus to the non-flagellated, terrestrial fungi.</title>
        <authorList>
            <person name="Chang Y."/>
            <person name="Rochon D."/>
            <person name="Sekimoto S."/>
            <person name="Wang Y."/>
            <person name="Chovatia M."/>
            <person name="Sandor L."/>
            <person name="Salamov A."/>
            <person name="Grigoriev I.V."/>
            <person name="Stajich J.E."/>
            <person name="Spatafora J.W."/>
        </authorList>
    </citation>
    <scope>NUCLEOTIDE SEQUENCE [LARGE SCALE GENOMIC DNA]</scope>
    <source>
        <strain evidence="2">S191</strain>
    </source>
</reference>
<gene>
    <name evidence="2" type="ORF">BJ554DRAFT_1142</name>
</gene>
<dbReference type="EMBL" id="JAEFCI010001005">
    <property type="protein sequence ID" value="KAG5463189.1"/>
    <property type="molecule type" value="Genomic_DNA"/>
</dbReference>
<feature type="region of interest" description="Disordered" evidence="1">
    <location>
        <begin position="97"/>
        <end position="131"/>
    </location>
</feature>
<accession>A0A8H8A1C7</accession>
<proteinExistence type="predicted"/>